<name>A0ABP7RNC8_9BURK</name>
<gene>
    <name evidence="7" type="ORF">GCM10022279_24570</name>
</gene>
<evidence type="ECO:0000256" key="5">
    <source>
        <dbReference type="SAM" id="MobiDB-lite"/>
    </source>
</evidence>
<dbReference type="InterPro" id="IPR001647">
    <property type="entry name" value="HTH_TetR"/>
</dbReference>
<dbReference type="Proteomes" id="UP001501627">
    <property type="component" value="Unassembled WGS sequence"/>
</dbReference>
<feature type="DNA-binding region" description="H-T-H motif" evidence="4">
    <location>
        <begin position="54"/>
        <end position="73"/>
    </location>
</feature>
<dbReference type="InterPro" id="IPR009057">
    <property type="entry name" value="Homeodomain-like_sf"/>
</dbReference>
<evidence type="ECO:0000313" key="8">
    <source>
        <dbReference type="Proteomes" id="UP001501627"/>
    </source>
</evidence>
<organism evidence="7 8">
    <name type="scientific">Comamonas faecalis</name>
    <dbReference type="NCBI Taxonomy" id="1387849"/>
    <lineage>
        <taxon>Bacteria</taxon>
        <taxon>Pseudomonadati</taxon>
        <taxon>Pseudomonadota</taxon>
        <taxon>Betaproteobacteria</taxon>
        <taxon>Burkholderiales</taxon>
        <taxon>Comamonadaceae</taxon>
        <taxon>Comamonas</taxon>
    </lineage>
</organism>
<dbReference type="InterPro" id="IPR050109">
    <property type="entry name" value="HTH-type_TetR-like_transc_reg"/>
</dbReference>
<evidence type="ECO:0000256" key="3">
    <source>
        <dbReference type="ARBA" id="ARBA00023163"/>
    </source>
</evidence>
<comment type="caution">
    <text evidence="7">The sequence shown here is derived from an EMBL/GenBank/DDBJ whole genome shotgun (WGS) entry which is preliminary data.</text>
</comment>
<feature type="domain" description="HTH tetR-type" evidence="6">
    <location>
        <begin position="31"/>
        <end position="91"/>
    </location>
</feature>
<keyword evidence="8" id="KW-1185">Reference proteome</keyword>
<evidence type="ECO:0000313" key="7">
    <source>
        <dbReference type="EMBL" id="GAA3999981.1"/>
    </source>
</evidence>
<dbReference type="PANTHER" id="PTHR30055:SF234">
    <property type="entry name" value="HTH-TYPE TRANSCRIPTIONAL REGULATOR BETI"/>
    <property type="match status" value="1"/>
</dbReference>
<keyword evidence="2 4" id="KW-0238">DNA-binding</keyword>
<evidence type="ECO:0000256" key="2">
    <source>
        <dbReference type="ARBA" id="ARBA00023125"/>
    </source>
</evidence>
<sequence>MDTANFISTKMDSSQNKSSTRQAHRRRLPPEERVAQILDAALEQFSQHGFNATRMDDIARACGLSKGGLYVHFGSKDAVFEALLERALTRTNWDELPQLAQGASARAVATWIVDRLHAALLEPQSIAILRLLISERQRVPTRLEQWREGVLRMRAQQVTARIHDDLAASISPDSVLARHPWLALSPVMHTVLWQALFGEGTAPDDDARQAHIDLLCALLE</sequence>
<dbReference type="PROSITE" id="PS50977">
    <property type="entry name" value="HTH_TETR_2"/>
    <property type="match status" value="1"/>
</dbReference>
<feature type="compositionally biased region" description="Polar residues" evidence="5">
    <location>
        <begin position="1"/>
        <end position="21"/>
    </location>
</feature>
<dbReference type="Gene3D" id="1.10.357.10">
    <property type="entry name" value="Tetracycline Repressor, domain 2"/>
    <property type="match status" value="1"/>
</dbReference>
<keyword evidence="1" id="KW-0805">Transcription regulation</keyword>
<feature type="region of interest" description="Disordered" evidence="5">
    <location>
        <begin position="1"/>
        <end position="29"/>
    </location>
</feature>
<protein>
    <submittedName>
        <fullName evidence="7">TetR/AcrR family transcriptional regulator</fullName>
    </submittedName>
</protein>
<proteinExistence type="predicted"/>
<dbReference type="SUPFAM" id="SSF46689">
    <property type="entry name" value="Homeodomain-like"/>
    <property type="match status" value="1"/>
</dbReference>
<evidence type="ECO:0000259" key="6">
    <source>
        <dbReference type="PROSITE" id="PS50977"/>
    </source>
</evidence>
<dbReference type="SUPFAM" id="SSF48498">
    <property type="entry name" value="Tetracyclin repressor-like, C-terminal domain"/>
    <property type="match status" value="1"/>
</dbReference>
<evidence type="ECO:0000256" key="4">
    <source>
        <dbReference type="PROSITE-ProRule" id="PRU00335"/>
    </source>
</evidence>
<evidence type="ECO:0000256" key="1">
    <source>
        <dbReference type="ARBA" id="ARBA00023015"/>
    </source>
</evidence>
<keyword evidence="3" id="KW-0804">Transcription</keyword>
<dbReference type="EMBL" id="BAABBP010000024">
    <property type="protein sequence ID" value="GAA3999981.1"/>
    <property type="molecule type" value="Genomic_DNA"/>
</dbReference>
<dbReference type="PRINTS" id="PR00455">
    <property type="entry name" value="HTHTETR"/>
</dbReference>
<reference evidence="8" key="1">
    <citation type="journal article" date="2019" name="Int. J. Syst. Evol. Microbiol.">
        <title>The Global Catalogue of Microorganisms (GCM) 10K type strain sequencing project: providing services to taxonomists for standard genome sequencing and annotation.</title>
        <authorList>
            <consortium name="The Broad Institute Genomics Platform"/>
            <consortium name="The Broad Institute Genome Sequencing Center for Infectious Disease"/>
            <person name="Wu L."/>
            <person name="Ma J."/>
        </authorList>
    </citation>
    <scope>NUCLEOTIDE SEQUENCE [LARGE SCALE GENOMIC DNA]</scope>
    <source>
        <strain evidence="8">JCM 17561</strain>
    </source>
</reference>
<accession>A0ABP7RNC8</accession>
<dbReference type="Pfam" id="PF00440">
    <property type="entry name" value="TetR_N"/>
    <property type="match status" value="1"/>
</dbReference>
<dbReference type="PANTHER" id="PTHR30055">
    <property type="entry name" value="HTH-TYPE TRANSCRIPTIONAL REGULATOR RUTR"/>
    <property type="match status" value="1"/>
</dbReference>
<dbReference type="InterPro" id="IPR036271">
    <property type="entry name" value="Tet_transcr_reg_TetR-rel_C_sf"/>
</dbReference>